<reference evidence="3 4" key="1">
    <citation type="submission" date="2018-06" db="EMBL/GenBank/DDBJ databases">
        <title>Comparative genomics of Brasilonema spp. strains.</title>
        <authorList>
            <person name="Alvarenga D.O."/>
            <person name="Fiore M.F."/>
            <person name="Varani A.M."/>
        </authorList>
    </citation>
    <scope>NUCLEOTIDE SEQUENCE [LARGE SCALE GENOMIC DNA]</scope>
    <source>
        <strain evidence="3 4">CENA114</strain>
    </source>
</reference>
<dbReference type="PANTHER" id="PTHR23028:SF53">
    <property type="entry name" value="ACYL_TRANSF_3 DOMAIN-CONTAINING PROTEIN"/>
    <property type="match status" value="1"/>
</dbReference>
<feature type="transmembrane region" description="Helical" evidence="1">
    <location>
        <begin position="114"/>
        <end position="131"/>
    </location>
</feature>
<keyword evidence="1" id="KW-0812">Transmembrane</keyword>
<evidence type="ECO:0000259" key="2">
    <source>
        <dbReference type="Pfam" id="PF01757"/>
    </source>
</evidence>
<feature type="transmembrane region" description="Helical" evidence="1">
    <location>
        <begin position="337"/>
        <end position="359"/>
    </location>
</feature>
<dbReference type="GO" id="GO:0000271">
    <property type="term" value="P:polysaccharide biosynthetic process"/>
    <property type="evidence" value="ECO:0007669"/>
    <property type="project" value="TreeGrafter"/>
</dbReference>
<feature type="transmembrane region" description="Helical" evidence="1">
    <location>
        <begin position="207"/>
        <end position="227"/>
    </location>
</feature>
<feature type="domain" description="Acyltransferase 3" evidence="2">
    <location>
        <begin position="25"/>
        <end position="390"/>
    </location>
</feature>
<evidence type="ECO:0000313" key="4">
    <source>
        <dbReference type="Proteomes" id="UP000503129"/>
    </source>
</evidence>
<feature type="transmembrane region" description="Helical" evidence="1">
    <location>
        <begin position="371"/>
        <end position="389"/>
    </location>
</feature>
<evidence type="ECO:0000256" key="1">
    <source>
        <dbReference type="SAM" id="Phobius"/>
    </source>
</evidence>
<evidence type="ECO:0000313" key="3">
    <source>
        <dbReference type="EMBL" id="QDL09728.1"/>
    </source>
</evidence>
<feature type="transmembrane region" description="Helical" evidence="1">
    <location>
        <begin position="64"/>
        <end position="88"/>
    </location>
</feature>
<proteinExistence type="predicted"/>
<dbReference type="RefSeq" id="WP_171976843.1">
    <property type="nucleotide sequence ID" value="NZ_CAWOXK010000001.1"/>
</dbReference>
<feature type="transmembrane region" description="Helical" evidence="1">
    <location>
        <begin position="265"/>
        <end position="284"/>
    </location>
</feature>
<dbReference type="Proteomes" id="UP000503129">
    <property type="component" value="Chromosome"/>
</dbReference>
<dbReference type="EMBL" id="CP030118">
    <property type="protein sequence ID" value="QDL09728.1"/>
    <property type="molecule type" value="Genomic_DNA"/>
</dbReference>
<protein>
    <submittedName>
        <fullName evidence="3">Acyltransferase</fullName>
    </submittedName>
</protein>
<feature type="transmembrane region" description="Helical" evidence="1">
    <location>
        <begin position="182"/>
        <end position="200"/>
    </location>
</feature>
<keyword evidence="3" id="KW-0808">Transferase</keyword>
<feature type="transmembrane region" description="Helical" evidence="1">
    <location>
        <begin position="296"/>
        <end position="317"/>
    </location>
</feature>
<dbReference type="InterPro" id="IPR002656">
    <property type="entry name" value="Acyl_transf_3_dom"/>
</dbReference>
<dbReference type="InterPro" id="IPR050879">
    <property type="entry name" value="Acyltransferase_3"/>
</dbReference>
<keyword evidence="1" id="KW-0472">Membrane</keyword>
<feature type="transmembrane region" description="Helical" evidence="1">
    <location>
        <begin position="233"/>
        <end position="253"/>
    </location>
</feature>
<dbReference type="AlphaFoldDB" id="A0A856MG88"/>
<dbReference type="PANTHER" id="PTHR23028">
    <property type="entry name" value="ACETYLTRANSFERASE"/>
    <property type="match status" value="1"/>
</dbReference>
<dbReference type="GO" id="GO:0016020">
    <property type="term" value="C:membrane"/>
    <property type="evidence" value="ECO:0007669"/>
    <property type="project" value="TreeGrafter"/>
</dbReference>
<dbReference type="GO" id="GO:0016747">
    <property type="term" value="F:acyltransferase activity, transferring groups other than amino-acyl groups"/>
    <property type="evidence" value="ECO:0007669"/>
    <property type="project" value="InterPro"/>
</dbReference>
<keyword evidence="4" id="KW-1185">Reference proteome</keyword>
<gene>
    <name evidence="3" type="ORF">DP114_19120</name>
</gene>
<dbReference type="Pfam" id="PF01757">
    <property type="entry name" value="Acyl_transf_3"/>
    <property type="match status" value="1"/>
</dbReference>
<keyword evidence="1" id="KW-1133">Transmembrane helix</keyword>
<organism evidence="3 4">
    <name type="scientific">Brasilonema sennae CENA114</name>
    <dbReference type="NCBI Taxonomy" id="415709"/>
    <lineage>
        <taxon>Bacteria</taxon>
        <taxon>Bacillati</taxon>
        <taxon>Cyanobacteriota</taxon>
        <taxon>Cyanophyceae</taxon>
        <taxon>Nostocales</taxon>
        <taxon>Scytonemataceae</taxon>
        <taxon>Brasilonema</taxon>
        <taxon>Bromeliae group (in: Brasilonema)</taxon>
    </lineage>
</organism>
<accession>A0A856MG88</accession>
<keyword evidence="3" id="KW-0012">Acyltransferase</keyword>
<sequence>MQQNITYESSSTYSEKPSNQRLRLAYLDGIRGLAALYVVLVHCWEPSLAEALQPALLWLPIAKFLRYGIFAVVVFIVLSGYCLMLPVVRSDKKYFSGGLLGFFKRRIRRILPPYYAALILCSLIGVFVLWIEQTANLGWDEERLSNLKGLFSPSYSFKDILCYLLLLQNFGSSYINKINGPTWTVAVEWQIYFVFAIFLIPIWRRLGLLPTLTIAFVVGITLNYLMGELSSTVHPWFLGLFALGMAAAEINFSQKPFLVRMKKSLPWDKLAAVFICFGFLTEWIRFNLIQEMPEWVIHYFIAFGAACFLIYCTNFFINGKPLPPAVRFLESPRIVGLGVFSYSLYIIHAPIVWLVFQILLSMHLSPSMLAVKWFVIGVPLSILVAYVFYRFCERPFMSHLPVKVKSQM</sequence>
<name>A0A856MG88_9CYAN</name>
<dbReference type="KEGG" id="bsen:DP114_19120"/>